<dbReference type="PANTHER" id="PTHR35093:SF8">
    <property type="entry name" value="OUTER MEMBRANE PROTEIN NMB0088-RELATED"/>
    <property type="match status" value="1"/>
</dbReference>
<dbReference type="RefSeq" id="WP_347308533.1">
    <property type="nucleotide sequence ID" value="NZ_JBAJEX010000007.1"/>
</dbReference>
<comment type="subcellular location">
    <subcellularLocation>
        <location evidence="1">Cell outer membrane</location>
        <topology evidence="1">Multi-pass membrane protein</topology>
    </subcellularLocation>
</comment>
<evidence type="ECO:0000256" key="5">
    <source>
        <dbReference type="ARBA" id="ARBA00022729"/>
    </source>
</evidence>
<dbReference type="Gene3D" id="2.40.160.60">
    <property type="entry name" value="Outer membrane protein transport protein (OMPP1/FadL/TodX)"/>
    <property type="match status" value="1"/>
</dbReference>
<comment type="caution">
    <text evidence="8">The sequence shown here is derived from an EMBL/GenBank/DDBJ whole genome shotgun (WGS) entry which is preliminary data.</text>
</comment>
<dbReference type="SUPFAM" id="SSF56935">
    <property type="entry name" value="Porins"/>
    <property type="match status" value="1"/>
</dbReference>
<proteinExistence type="inferred from homology"/>
<dbReference type="PANTHER" id="PTHR35093">
    <property type="entry name" value="OUTER MEMBRANE PROTEIN NMB0088-RELATED"/>
    <property type="match status" value="1"/>
</dbReference>
<keyword evidence="3" id="KW-1134">Transmembrane beta strand</keyword>
<evidence type="ECO:0000256" key="6">
    <source>
        <dbReference type="ARBA" id="ARBA00023136"/>
    </source>
</evidence>
<dbReference type="EMBL" id="JBAJEX010000007">
    <property type="protein sequence ID" value="MEO1767422.1"/>
    <property type="molecule type" value="Genomic_DNA"/>
</dbReference>
<name>A0ABV0EJ37_9BURK</name>
<keyword evidence="5" id="KW-0732">Signal</keyword>
<keyword evidence="6" id="KW-0472">Membrane</keyword>
<evidence type="ECO:0000256" key="1">
    <source>
        <dbReference type="ARBA" id="ARBA00004571"/>
    </source>
</evidence>
<evidence type="ECO:0000313" key="9">
    <source>
        <dbReference type="Proteomes" id="UP001482231"/>
    </source>
</evidence>
<organism evidence="8 9">
    <name type="scientific">Thiobacter aerophilum</name>
    <dbReference type="NCBI Taxonomy" id="3121275"/>
    <lineage>
        <taxon>Bacteria</taxon>
        <taxon>Pseudomonadati</taxon>
        <taxon>Pseudomonadota</taxon>
        <taxon>Betaproteobacteria</taxon>
        <taxon>Burkholderiales</taxon>
        <taxon>Thiobacteraceae</taxon>
        <taxon>Thiobacter</taxon>
    </lineage>
</organism>
<keyword evidence="4" id="KW-0812">Transmembrane</keyword>
<sequence length="415" mass="44828">MNMEGYGAVATGLGGASQAYDNGTAAMMNNPATLALMHEEHRADLAYGFLGPTVEARHGGLSARSKADAFSMPAFGWMKKRGALALGFGVYGQGGMGTEYGGDTFMSAGSGLTTRSELSVGRVIFPLAYTVSPKLALGATLDFVWMGLDLQMAMNGNQMQAMGSLGQGSVAGALASSLGSLGPNDVAYFNFSNDNRFTGQARGYGVGGKLGLVYELAPRLKLGASWHSQTAVSDMTSNRAEIRLINTSGTTTLPGKIRIHDFQWPETLSVGLAWQPRPDWLLVADWKRLQWARVMKDFRMRFEADAGGDLELTLNQNWKNQNVWMLGAAWQRTPHWTLRAGVNLAANPVPDALMHPLFPAIVRNHATLGVGYAIDRAQTLDFGLAHGFSVEATNAAGVTVNHRQTNWQLMYGRRY</sequence>
<evidence type="ECO:0000256" key="3">
    <source>
        <dbReference type="ARBA" id="ARBA00022452"/>
    </source>
</evidence>
<comment type="similarity">
    <text evidence="2">Belongs to the OmpP1/FadL family.</text>
</comment>
<dbReference type="InterPro" id="IPR005017">
    <property type="entry name" value="OMPP1/FadL/TodX"/>
</dbReference>
<evidence type="ECO:0000256" key="7">
    <source>
        <dbReference type="ARBA" id="ARBA00023237"/>
    </source>
</evidence>
<keyword evidence="9" id="KW-1185">Reference proteome</keyword>
<keyword evidence="7" id="KW-0998">Cell outer membrane</keyword>
<protein>
    <submittedName>
        <fullName evidence="8">Outer membrane protein transport protein</fullName>
    </submittedName>
</protein>
<reference evidence="8 9" key="1">
    <citation type="submission" date="2024-02" db="EMBL/GenBank/DDBJ databases">
        <title>New thermophilic sulfur-oxidizing bacteria from a hot springs of the Uzon caldera (Kamchatka, Russia).</title>
        <authorList>
            <person name="Dukat A.M."/>
            <person name="Elcheninov A.G."/>
            <person name="Frolov E.N."/>
        </authorList>
    </citation>
    <scope>NUCLEOTIDE SEQUENCE [LARGE SCALE GENOMIC DNA]</scope>
    <source>
        <strain evidence="8 9">AK1</strain>
    </source>
</reference>
<gene>
    <name evidence="8" type="ORF">V6E02_09380</name>
</gene>
<accession>A0ABV0EJ37</accession>
<evidence type="ECO:0000256" key="4">
    <source>
        <dbReference type="ARBA" id="ARBA00022692"/>
    </source>
</evidence>
<evidence type="ECO:0000256" key="2">
    <source>
        <dbReference type="ARBA" id="ARBA00008163"/>
    </source>
</evidence>
<evidence type="ECO:0000313" key="8">
    <source>
        <dbReference type="EMBL" id="MEO1767422.1"/>
    </source>
</evidence>
<dbReference type="Proteomes" id="UP001482231">
    <property type="component" value="Unassembled WGS sequence"/>
</dbReference>
<dbReference type="Pfam" id="PF03349">
    <property type="entry name" value="Toluene_X"/>
    <property type="match status" value="1"/>
</dbReference>